<evidence type="ECO:0000256" key="1">
    <source>
        <dbReference type="SAM" id="SignalP"/>
    </source>
</evidence>
<dbReference type="PROSITE" id="PS51257">
    <property type="entry name" value="PROKAR_LIPOPROTEIN"/>
    <property type="match status" value="1"/>
</dbReference>
<evidence type="ECO:0000313" key="2">
    <source>
        <dbReference type="EMBL" id="PIW19427.1"/>
    </source>
</evidence>
<feature type="signal peptide" evidence="1">
    <location>
        <begin position="1"/>
        <end position="22"/>
    </location>
</feature>
<dbReference type="SUPFAM" id="SSF51445">
    <property type="entry name" value="(Trans)glycosidases"/>
    <property type="match status" value="1"/>
</dbReference>
<dbReference type="InterPro" id="IPR017853">
    <property type="entry name" value="GH"/>
</dbReference>
<dbReference type="Gene3D" id="3.20.20.80">
    <property type="entry name" value="Glycosidases"/>
    <property type="match status" value="1"/>
</dbReference>
<evidence type="ECO:0008006" key="4">
    <source>
        <dbReference type="Google" id="ProtNLM"/>
    </source>
</evidence>
<sequence>MPISQKLLITALLIGSLSACQAVDNLLVGIGGPPKNQTPSRSTSTSASEKFSYPDLYPVPYSAKDRQFLARWNGQSYENFYIKGINLGIGLPGTQAGDLAATREQFARWFKRMGELGFNSLRVYTLHFPIFYEELARYNAAHADHPIYLFHGVWLDEVEQAHDLYATTSQFDAGMQEVVNAVHGQGTIATRQGRAFGTYTADISRWIMGWIIGREVSPDEILMTDQKHADKTSYSGKNVKIKGTASEVWWTERIDRLMEFERNTYHVDRPISVSSWPTLDPLKHPTENSQYSQEDIAQIDLGKIELLNAPAGYFASYHAYPYYPDFMNDSPEYLKYSDSEGVNNYIGYLKALKAHYPKMPLVIAEYGVPSSWGNAHYSPSGMHHGGHDEEAQGRYNARLSKDIHENGLAGGMVFAWIDEWWKRTWIVDERSMPRDHYRFWHNLTSPEENFGMIAFDVETPPTQALAEGKGRIQSVKTSADATFFHIRLELNSPLTPQEELVIGVDTYRDDLGEVILPNGVRTVRRNEFALRIQGNERAHWLVTQPYDLVGIWHNSSGPQQMYQSRPTEGAPWMPVRWKNGQEHVSTDGSLTFPNTFFPIGELQLRLPGKPQSSKDAVFLNGNSVEIRLPWTLLQFTDPTTLTVTHDDRATKGVRETAPSEGIGLSVSLGSELLETARYRWAPWSTAPAVQEREKTGVHFLAETLKSIPDQP</sequence>
<dbReference type="AlphaFoldDB" id="A0A2M7GB88"/>
<dbReference type="Proteomes" id="UP000231019">
    <property type="component" value="Unassembled WGS sequence"/>
</dbReference>
<gene>
    <name evidence="2" type="ORF">COW36_00900</name>
</gene>
<proteinExistence type="predicted"/>
<name>A0A2M7GB88_9BACT</name>
<organism evidence="2 3">
    <name type="scientific">bacterium (Candidatus Blackallbacteria) CG17_big_fil_post_rev_8_21_14_2_50_48_46</name>
    <dbReference type="NCBI Taxonomy" id="2014261"/>
    <lineage>
        <taxon>Bacteria</taxon>
        <taxon>Candidatus Blackallbacteria</taxon>
    </lineage>
</organism>
<reference evidence="2 3" key="1">
    <citation type="submission" date="2017-09" db="EMBL/GenBank/DDBJ databases">
        <title>Depth-based differentiation of microbial function through sediment-hosted aquifers and enrichment of novel symbionts in the deep terrestrial subsurface.</title>
        <authorList>
            <person name="Probst A.J."/>
            <person name="Ladd B."/>
            <person name="Jarett J.K."/>
            <person name="Geller-Mcgrath D.E."/>
            <person name="Sieber C.M."/>
            <person name="Emerson J.B."/>
            <person name="Anantharaman K."/>
            <person name="Thomas B.C."/>
            <person name="Malmstrom R."/>
            <person name="Stieglmeier M."/>
            <person name="Klingl A."/>
            <person name="Woyke T."/>
            <person name="Ryan C.M."/>
            <person name="Banfield J.F."/>
        </authorList>
    </citation>
    <scope>NUCLEOTIDE SEQUENCE [LARGE SCALE GENOMIC DNA]</scope>
    <source>
        <strain evidence="2">CG17_big_fil_post_rev_8_21_14_2_50_48_46</strain>
    </source>
</reference>
<feature type="chain" id="PRO_5014701877" description="Glycoside hydrolase family 2 catalytic domain-containing protein" evidence="1">
    <location>
        <begin position="23"/>
        <end position="711"/>
    </location>
</feature>
<dbReference type="EMBL" id="PFFQ01000004">
    <property type="protein sequence ID" value="PIW19427.1"/>
    <property type="molecule type" value="Genomic_DNA"/>
</dbReference>
<protein>
    <recommendedName>
        <fullName evidence="4">Glycoside hydrolase family 2 catalytic domain-containing protein</fullName>
    </recommendedName>
</protein>
<comment type="caution">
    <text evidence="2">The sequence shown here is derived from an EMBL/GenBank/DDBJ whole genome shotgun (WGS) entry which is preliminary data.</text>
</comment>
<evidence type="ECO:0000313" key="3">
    <source>
        <dbReference type="Proteomes" id="UP000231019"/>
    </source>
</evidence>
<accession>A0A2M7GB88</accession>
<keyword evidence="1" id="KW-0732">Signal</keyword>